<evidence type="ECO:0000313" key="2">
    <source>
        <dbReference type="Proteomes" id="UP000663419"/>
    </source>
</evidence>
<protein>
    <submittedName>
        <fullName evidence="1">Uncharacterized protein</fullName>
    </submittedName>
</protein>
<proteinExistence type="predicted"/>
<dbReference type="VEuPathDB" id="FungiDB:I7I53_00639"/>
<reference evidence="1" key="1">
    <citation type="submission" date="2021-01" db="EMBL/GenBank/DDBJ databases">
        <title>Chromosome-level genome assembly of a human fungal pathogen reveals clustering of transcriptionally co-regulated genes.</title>
        <authorList>
            <person name="Voorhies M."/>
            <person name="Cohen S."/>
            <person name="Shea T.P."/>
            <person name="Petrus S."/>
            <person name="Munoz J.F."/>
            <person name="Poplawski S."/>
            <person name="Goldman W.E."/>
            <person name="Michael T."/>
            <person name="Cuomo C.A."/>
            <person name="Sil A."/>
            <person name="Beyhan S."/>
        </authorList>
    </citation>
    <scope>NUCLEOTIDE SEQUENCE</scope>
    <source>
        <strain evidence="1">H88</strain>
    </source>
</reference>
<gene>
    <name evidence="1" type="ORF">I7I53_00639</name>
</gene>
<dbReference type="AlphaFoldDB" id="A0A8A1LIT5"/>
<name>A0A8A1LIT5_AJEC8</name>
<dbReference type="EMBL" id="CP069104">
    <property type="protein sequence ID" value="QSS53390.1"/>
    <property type="molecule type" value="Genomic_DNA"/>
</dbReference>
<organism evidence="1 2">
    <name type="scientific">Ajellomyces capsulatus (strain H88)</name>
    <name type="common">Darling's disease fungus</name>
    <name type="synonym">Histoplasma capsulatum</name>
    <dbReference type="NCBI Taxonomy" id="544711"/>
    <lineage>
        <taxon>Eukaryota</taxon>
        <taxon>Fungi</taxon>
        <taxon>Dikarya</taxon>
        <taxon>Ascomycota</taxon>
        <taxon>Pezizomycotina</taxon>
        <taxon>Eurotiomycetes</taxon>
        <taxon>Eurotiomycetidae</taxon>
        <taxon>Onygenales</taxon>
        <taxon>Ajellomycetaceae</taxon>
        <taxon>Histoplasma</taxon>
    </lineage>
</organism>
<evidence type="ECO:0000313" key="1">
    <source>
        <dbReference type="EMBL" id="QSS53390.1"/>
    </source>
</evidence>
<sequence length="108" mass="12339">MRILEAMAADELVNYKPYSSLLLSRRHTSAFIISSAHFFVMDTYAVSYYACETQYDTTKSIIRNCSAYSLPFPFYLAGAERITIEPGCLMAQPLELKCMERKWDAGPF</sequence>
<accession>A0A8A1LIT5</accession>
<dbReference type="Proteomes" id="UP000663419">
    <property type="component" value="Chromosome 3"/>
</dbReference>